<accession>A0A0D0KZ01</accession>
<evidence type="ECO:0000256" key="1">
    <source>
        <dbReference type="SAM" id="Phobius"/>
    </source>
</evidence>
<gene>
    <name evidence="2" type="ORF">RT97_27185</name>
</gene>
<keyword evidence="1" id="KW-1133">Transmembrane helix</keyword>
<feature type="transmembrane region" description="Helical" evidence="1">
    <location>
        <begin position="6"/>
        <end position="26"/>
    </location>
</feature>
<protein>
    <submittedName>
        <fullName evidence="2">Uncharacterized protein</fullName>
    </submittedName>
</protein>
<reference evidence="2 3" key="1">
    <citation type="submission" date="2014-12" db="EMBL/GenBank/DDBJ databases">
        <title>16Stimator: statistical estimation of ribosomal gene copy numbers from draft genome assemblies.</title>
        <authorList>
            <person name="Perisin M.A."/>
            <person name="Vetter M."/>
            <person name="Gilbert J.A."/>
            <person name="Bergelson J."/>
        </authorList>
    </citation>
    <scope>NUCLEOTIDE SEQUENCE [LARGE SCALE GENOMIC DNA]</scope>
    <source>
        <strain evidence="2 3">MEDvA23</strain>
    </source>
</reference>
<proteinExistence type="predicted"/>
<evidence type="ECO:0000313" key="3">
    <source>
        <dbReference type="Proteomes" id="UP000032067"/>
    </source>
</evidence>
<organism evidence="2 3">
    <name type="scientific">Variovorax paradoxus</name>
    <dbReference type="NCBI Taxonomy" id="34073"/>
    <lineage>
        <taxon>Bacteria</taxon>
        <taxon>Pseudomonadati</taxon>
        <taxon>Pseudomonadota</taxon>
        <taxon>Betaproteobacteria</taxon>
        <taxon>Burkholderiales</taxon>
        <taxon>Comamonadaceae</taxon>
        <taxon>Variovorax</taxon>
    </lineage>
</organism>
<feature type="transmembrane region" description="Helical" evidence="1">
    <location>
        <begin position="55"/>
        <end position="77"/>
    </location>
</feature>
<name>A0A0D0KZ01_VARPD</name>
<evidence type="ECO:0000313" key="2">
    <source>
        <dbReference type="EMBL" id="KIQ21953.1"/>
    </source>
</evidence>
<sequence length="147" mass="16078">MPTTAWTVLLILNAMWFGLGAFHFSLKPEASARSLVPRDQRGSPLFRTLSDSIRFLGGLNFGFMALCAMLLVFGGLFPDARQQAFFAAVIAVAHASQFAVNVPMIGKWRRKAPGAWRVLEGPMLFIFATDGTLMLANAALCAWITAR</sequence>
<dbReference type="AlphaFoldDB" id="A0A0D0KZ01"/>
<dbReference type="Proteomes" id="UP000032067">
    <property type="component" value="Unassembled WGS sequence"/>
</dbReference>
<keyword evidence="1" id="KW-0472">Membrane</keyword>
<feature type="transmembrane region" description="Helical" evidence="1">
    <location>
        <begin position="123"/>
        <end position="146"/>
    </location>
</feature>
<feature type="transmembrane region" description="Helical" evidence="1">
    <location>
        <begin position="83"/>
        <end position="102"/>
    </location>
</feature>
<keyword evidence="1" id="KW-0812">Transmembrane</keyword>
<comment type="caution">
    <text evidence="2">The sequence shown here is derived from an EMBL/GenBank/DDBJ whole genome shotgun (WGS) entry which is preliminary data.</text>
</comment>
<dbReference type="EMBL" id="JXQQ01000084">
    <property type="protein sequence ID" value="KIQ21953.1"/>
    <property type="molecule type" value="Genomic_DNA"/>
</dbReference>